<evidence type="ECO:0008006" key="4">
    <source>
        <dbReference type="Google" id="ProtNLM"/>
    </source>
</evidence>
<name>A0A944DFB5_DENI1</name>
<reference evidence="3" key="1">
    <citation type="journal article" date="2022" name="ISME J.">
        <title>Genetic and phylogenetic analysis of dissimilatory iodate-reducing bacteria identifies potential niches across the world's oceans.</title>
        <authorList>
            <person name="Reyes-Umana V."/>
            <person name="Henning Z."/>
            <person name="Lee K."/>
            <person name="Barnum T.P."/>
            <person name="Coates J.D."/>
        </authorList>
    </citation>
    <scope>NUCLEOTIDE SEQUENCE [LARGE SCALE GENOMIC DNA]</scope>
    <source>
        <strain evidence="3">IR12</strain>
    </source>
</reference>
<evidence type="ECO:0000256" key="1">
    <source>
        <dbReference type="SAM" id="SignalP"/>
    </source>
</evidence>
<organism evidence="2 3">
    <name type="scientific">Denitromonas iodatirespirans</name>
    <dbReference type="NCBI Taxonomy" id="2795389"/>
    <lineage>
        <taxon>Bacteria</taxon>
        <taxon>Pseudomonadati</taxon>
        <taxon>Pseudomonadota</taxon>
        <taxon>Betaproteobacteria</taxon>
        <taxon>Rhodocyclales</taxon>
        <taxon>Zoogloeaceae</taxon>
        <taxon>Denitromonas</taxon>
    </lineage>
</organism>
<keyword evidence="1" id="KW-0732">Signal</keyword>
<proteinExistence type="predicted"/>
<feature type="chain" id="PRO_5037420843" description="VCBS repeat-containing protein" evidence="1">
    <location>
        <begin position="23"/>
        <end position="224"/>
    </location>
</feature>
<accession>A0A944DFB5</accession>
<dbReference type="AlphaFoldDB" id="A0A944DFB5"/>
<dbReference type="RefSeq" id="WP_214363965.1">
    <property type="nucleotide sequence ID" value="NZ_JAEKFT010000049.1"/>
</dbReference>
<feature type="signal peptide" evidence="1">
    <location>
        <begin position="1"/>
        <end position="22"/>
    </location>
</feature>
<dbReference type="Proteomes" id="UP000694660">
    <property type="component" value="Unassembled WGS sequence"/>
</dbReference>
<evidence type="ECO:0000313" key="3">
    <source>
        <dbReference type="Proteomes" id="UP000694660"/>
    </source>
</evidence>
<sequence length="224" mass="23875">MRTCLLTVFMSSVLLGCAAVRAAPPLRAFNGAAFAGLVEASGERGRLDYVLDGANGAELRFASCAEVAATEAAAVREDQFTLFRLLRTNCQALARYADSRPARDSHLPDALTPVLVGTLPSEVLPAVGGQPAPPKAGERLKSAPHVADIEALPGGRVRVLTRDDEIVYTLMAQGDFDGDGVQDMLLRLDWRARDAFGQGVELLQITRRTPGGPAELTWRLPAAP</sequence>
<evidence type="ECO:0000313" key="2">
    <source>
        <dbReference type="EMBL" id="MBT0964041.1"/>
    </source>
</evidence>
<protein>
    <recommendedName>
        <fullName evidence="4">VCBS repeat-containing protein</fullName>
    </recommendedName>
</protein>
<gene>
    <name evidence="2" type="ORF">I8J34_22925</name>
</gene>
<dbReference type="PROSITE" id="PS51257">
    <property type="entry name" value="PROKAR_LIPOPROTEIN"/>
    <property type="match status" value="1"/>
</dbReference>
<comment type="caution">
    <text evidence="2">The sequence shown here is derived from an EMBL/GenBank/DDBJ whole genome shotgun (WGS) entry which is preliminary data.</text>
</comment>
<dbReference type="EMBL" id="JAEKFT010000049">
    <property type="protein sequence ID" value="MBT0964041.1"/>
    <property type="molecule type" value="Genomic_DNA"/>
</dbReference>
<keyword evidence="3" id="KW-1185">Reference proteome</keyword>